<comment type="caution">
    <text evidence="2">The sequence shown here is derived from an EMBL/GenBank/DDBJ whole genome shotgun (WGS) entry which is preliminary data.</text>
</comment>
<feature type="region of interest" description="Disordered" evidence="1">
    <location>
        <begin position="1"/>
        <end position="22"/>
    </location>
</feature>
<feature type="compositionally biased region" description="Low complexity" evidence="1">
    <location>
        <begin position="340"/>
        <end position="349"/>
    </location>
</feature>
<evidence type="ECO:0000256" key="1">
    <source>
        <dbReference type="SAM" id="MobiDB-lite"/>
    </source>
</evidence>
<feature type="region of interest" description="Disordered" evidence="1">
    <location>
        <begin position="202"/>
        <end position="262"/>
    </location>
</feature>
<feature type="region of interest" description="Disordered" evidence="1">
    <location>
        <begin position="385"/>
        <end position="405"/>
    </location>
</feature>
<feature type="compositionally biased region" description="Acidic residues" evidence="1">
    <location>
        <begin position="225"/>
        <end position="262"/>
    </location>
</feature>
<evidence type="ECO:0008006" key="4">
    <source>
        <dbReference type="Google" id="ProtNLM"/>
    </source>
</evidence>
<organism evidence="2 3">
    <name type="scientific">Aristolochia fimbriata</name>
    <name type="common">White veined hardy Dutchman's pipe vine</name>
    <dbReference type="NCBI Taxonomy" id="158543"/>
    <lineage>
        <taxon>Eukaryota</taxon>
        <taxon>Viridiplantae</taxon>
        <taxon>Streptophyta</taxon>
        <taxon>Embryophyta</taxon>
        <taxon>Tracheophyta</taxon>
        <taxon>Spermatophyta</taxon>
        <taxon>Magnoliopsida</taxon>
        <taxon>Magnoliidae</taxon>
        <taxon>Piperales</taxon>
        <taxon>Aristolochiaceae</taxon>
        <taxon>Aristolochia</taxon>
    </lineage>
</organism>
<feature type="region of interest" description="Disordered" evidence="1">
    <location>
        <begin position="452"/>
        <end position="483"/>
    </location>
</feature>
<dbReference type="GO" id="GO:0005886">
    <property type="term" value="C:plasma membrane"/>
    <property type="evidence" value="ECO:0007669"/>
    <property type="project" value="InterPro"/>
</dbReference>
<evidence type="ECO:0000313" key="2">
    <source>
        <dbReference type="EMBL" id="KAG9445507.1"/>
    </source>
</evidence>
<proteinExistence type="predicted"/>
<dbReference type="InterPro" id="IPR039619">
    <property type="entry name" value="MAKR2/5"/>
</dbReference>
<feature type="region of interest" description="Disordered" evidence="1">
    <location>
        <begin position="114"/>
        <end position="140"/>
    </location>
</feature>
<accession>A0AAV7E9H5</accession>
<name>A0AAV7E9H5_ARIFI</name>
<feature type="region of interest" description="Disordered" evidence="1">
    <location>
        <begin position="544"/>
        <end position="570"/>
    </location>
</feature>
<reference evidence="2 3" key="1">
    <citation type="submission" date="2021-07" db="EMBL/GenBank/DDBJ databases">
        <title>The Aristolochia fimbriata genome: insights into angiosperm evolution, floral development and chemical biosynthesis.</title>
        <authorList>
            <person name="Jiao Y."/>
        </authorList>
    </citation>
    <scope>NUCLEOTIDE SEQUENCE [LARGE SCALE GENOMIC DNA]</scope>
    <source>
        <strain evidence="2">IBCAS-2021</strain>
        <tissue evidence="2">Leaf</tissue>
    </source>
</reference>
<dbReference type="Proteomes" id="UP000825729">
    <property type="component" value="Unassembled WGS sequence"/>
</dbReference>
<dbReference type="PANTHER" id="PTHR33929">
    <property type="entry name" value="MEMBRANE-ASSOCIATED KINASE REGULATOR 2-RELATED"/>
    <property type="match status" value="1"/>
</dbReference>
<sequence length="692" mass="74418">MALGGCSPARHLQQVPPDSRLSRPPAALHCSVVGPCRFSALSHATVLSKSSICSPCHTIFRTVIRPLNKRRYKQGPSPSTLLLPTWTRSLLSTSSLRTRVERSFWPLSHSPPCRPLSSPVVPESQTSHGRPTTEPHPFSPLNLPFTSNPFYFTSTALLHPVPPPLSALAFPSMEALSMLKYWRGDRGGRTTPPSATTTIIAASSSSETSGDNDDEGPFFDLEFAVPDDDDDDDDDQQPEREEEDGDLDIEEGSFSEDATDGEAEFDFTLSSTAAGTRTDPNLALSPSDDLFFKGRLVPLEPPASLHSESNPKPQFPGSFLKSATKFRVFLLGFKRPKSVPAGNDAGDAPAPAPAPQKHHQHSSKSFTVKFKVEEVPIVSLFTRDYSSRSGSGGKPQKLDDLISDDGVSSSDMKRFSRDVLQKYFKMIKPLYVRVSKRYGEKLRFSGQLSLGTGKSAVSHEGVGGVGEADSTSSTAGGSKNVQKQAHVNHIPAGLRVVCKHLGKSRSASAAVAASPPATSQCRRRDDSLLQQQDGIQSAILHCKRSLNGNNPSTDHEQGSLLPLPRSSSGPACKKSLNCEKGKEGGNERVSWSAGGREEPRCMYVSMRSIENGVNGGVLCGQVRDVGLRRKVVSMPPAGGAGPAKKEREVAVGLILVIPWMATLCFQFFCATTVSSTHHQGGLRPPPPPPPSS</sequence>
<dbReference type="PANTHER" id="PTHR33929:SF1">
    <property type="entry name" value="MEMBRANE-ASSOCIATED KINASE REGULATOR 2-RELATED"/>
    <property type="match status" value="1"/>
</dbReference>
<feature type="compositionally biased region" description="Low complexity" evidence="1">
    <location>
        <begin position="558"/>
        <end position="570"/>
    </location>
</feature>
<keyword evidence="3" id="KW-1185">Reference proteome</keyword>
<feature type="compositionally biased region" description="Polar residues" evidence="1">
    <location>
        <begin position="469"/>
        <end position="483"/>
    </location>
</feature>
<feature type="region of interest" description="Disordered" evidence="1">
    <location>
        <begin position="340"/>
        <end position="364"/>
    </location>
</feature>
<feature type="region of interest" description="Disordered" evidence="1">
    <location>
        <begin position="507"/>
        <end position="527"/>
    </location>
</feature>
<feature type="compositionally biased region" description="Low complexity" evidence="1">
    <location>
        <begin position="507"/>
        <end position="519"/>
    </location>
</feature>
<dbReference type="EMBL" id="JAINDJ010000005">
    <property type="protein sequence ID" value="KAG9445507.1"/>
    <property type="molecule type" value="Genomic_DNA"/>
</dbReference>
<gene>
    <name evidence="2" type="ORF">H6P81_011635</name>
</gene>
<evidence type="ECO:0000313" key="3">
    <source>
        <dbReference type="Proteomes" id="UP000825729"/>
    </source>
</evidence>
<dbReference type="AlphaFoldDB" id="A0AAV7E9H5"/>
<protein>
    <recommendedName>
        <fullName evidence="4">Membrane-associated kinase regulator 2</fullName>
    </recommendedName>
</protein>